<sequence>MPILINDSPEEIYEKNKHLLCTNPEETIQAGEVMNEAVKLLKYHAITEDDYEVYERDDNSIIFLYKKNITPIQILKGFIIQLVPPMSIMK</sequence>
<evidence type="ECO:0000313" key="2">
    <source>
        <dbReference type="Proteomes" id="UP000018538"/>
    </source>
</evidence>
<keyword evidence="2" id="KW-1185">Reference proteome</keyword>
<name>V7PXY3_PLAYE</name>
<gene>
    <name evidence="1" type="ORF">YYC_00059</name>
</gene>
<proteinExistence type="predicted"/>
<organism evidence="1 2">
    <name type="scientific">Plasmodium yoelii 17X</name>
    <dbReference type="NCBI Taxonomy" id="1323249"/>
    <lineage>
        <taxon>Eukaryota</taxon>
        <taxon>Sar</taxon>
        <taxon>Alveolata</taxon>
        <taxon>Apicomplexa</taxon>
        <taxon>Aconoidasida</taxon>
        <taxon>Haemosporida</taxon>
        <taxon>Plasmodiidae</taxon>
        <taxon>Plasmodium</taxon>
        <taxon>Plasmodium (Vinckeia)</taxon>
    </lineage>
</organism>
<dbReference type="EMBL" id="KI635722">
    <property type="protein sequence ID" value="ETB63492.1"/>
    <property type="molecule type" value="Genomic_DNA"/>
</dbReference>
<reference evidence="1 2" key="1">
    <citation type="submission" date="2013-11" db="EMBL/GenBank/DDBJ databases">
        <title>The Genome Sequence of Plasmodium yoelii 17X.</title>
        <authorList>
            <consortium name="The Broad Institute Genomics Platform"/>
            <consortium name="The Broad Institute Genome Sequencing Center for Infectious Disease"/>
            <person name="Neafsey D."/>
            <person name="Adams J."/>
            <person name="Walker B."/>
            <person name="Young S.K."/>
            <person name="Zeng Q."/>
            <person name="Gargeya S."/>
            <person name="Fitzgerald M."/>
            <person name="Haas B."/>
            <person name="Abouelleil A."/>
            <person name="Alvarado L."/>
            <person name="Chapman S.B."/>
            <person name="Gainer-Dewar J."/>
            <person name="Goldberg J."/>
            <person name="Griggs A."/>
            <person name="Gujja S."/>
            <person name="Hansen M."/>
            <person name="Howarth C."/>
            <person name="Imamovic A."/>
            <person name="Ireland A."/>
            <person name="Larimer J."/>
            <person name="McCowan C."/>
            <person name="Murphy C."/>
            <person name="Pearson M."/>
            <person name="Poon T.W."/>
            <person name="Priest M."/>
            <person name="Roberts A."/>
            <person name="Saif S."/>
            <person name="Shea T."/>
            <person name="Sykes S."/>
            <person name="Wortman J."/>
            <person name="Nusbaum C."/>
            <person name="Birren B."/>
        </authorList>
    </citation>
    <scope>NUCLEOTIDE SEQUENCE [LARGE SCALE GENOMIC DNA]</scope>
    <source>
        <strain evidence="1 2">17X</strain>
    </source>
</reference>
<dbReference type="AlphaFoldDB" id="V7PXY3"/>
<protein>
    <submittedName>
        <fullName evidence="1">Uncharacterized protein</fullName>
    </submittedName>
</protein>
<dbReference type="Proteomes" id="UP000018538">
    <property type="component" value="Unassembled WGS sequence"/>
</dbReference>
<evidence type="ECO:0000313" key="1">
    <source>
        <dbReference type="EMBL" id="ETB63492.1"/>
    </source>
</evidence>
<accession>V7PXY3</accession>